<name>A0A5E8CIG0_9ZZZZ</name>
<gene>
    <name evidence="1" type="ORF">CPAV1605_898</name>
</gene>
<proteinExistence type="predicted"/>
<evidence type="ECO:0000313" key="1">
    <source>
        <dbReference type="EMBL" id="VVU95173.1"/>
    </source>
</evidence>
<dbReference type="AlphaFoldDB" id="A0A5E8CIG0"/>
<accession>A0A5E8CIG0</accession>
<sequence>MLSTLKDIILEDYKSNFKNIHPYYHQEGILTDIKEYFNLEMIIEHILFYKSRPKSLKLNEIKKEIICRDPANTEYISISGIIKLIKKRNNDYRICNLHVKLKLSEIKEFQGLKFISSNCDDLEYTSQTIFTFTIYKYLKDKHNIELITEYEINDIPYRCDIFIENLDIILEYYECWHKEKKNVDGIRQEHIQGLGYEIRVFREDQTNIKEFIEDLNGIIQNKKLLNDEDKEDEYIINLLITGGCDDIIAKNMYEFYKIGEECKIPITKCMAILGFSETEENKAIQEIKDIVEEIDFIEKDNVFYLNSNGFKFWLLCSNSIYSIPYKRYYIQLESICIKTLKNTRAFLLKRNKTMRNTTGKLLIYAKKNADKELVKQNTELKEKIKYLEKINKDYEIAHHHIFKRKLDDIDENKELKDNDIILPQIPELRYTTDNSALINISDIKSKLQVNNVSFRKKDRICTSKAIDYIKKKLGIEKIPMYNSTIPHCKFVQISSNIQFLSNNLFQDKDSDTNSDVKYIKN</sequence>
<reference evidence="1" key="1">
    <citation type="submission" date="2019-09" db="EMBL/GenBank/DDBJ databases">
        <authorList>
            <person name="Needham M D."/>
        </authorList>
    </citation>
    <scope>NUCLEOTIDE SEQUENCE</scope>
</reference>
<organism evidence="1">
    <name type="scientific">seawater metagenome</name>
    <dbReference type="NCBI Taxonomy" id="1561972"/>
    <lineage>
        <taxon>unclassified sequences</taxon>
        <taxon>metagenomes</taxon>
        <taxon>ecological metagenomes</taxon>
    </lineage>
</organism>
<protein>
    <submittedName>
        <fullName evidence="1">Uncharacterized protein</fullName>
    </submittedName>
</protein>
<dbReference type="EMBL" id="CABVLZ010000004">
    <property type="protein sequence ID" value="VVU95173.1"/>
    <property type="molecule type" value="Genomic_DNA"/>
</dbReference>